<evidence type="ECO:0000256" key="5">
    <source>
        <dbReference type="ARBA" id="ARBA00022842"/>
    </source>
</evidence>
<feature type="domain" description="Alpha-D-phosphohexomutase C-terminal" evidence="7">
    <location>
        <begin position="402"/>
        <end position="469"/>
    </location>
</feature>
<dbReference type="Gene3D" id="3.30.310.50">
    <property type="entry name" value="Alpha-D-phosphohexomutase, C-terminal domain"/>
    <property type="match status" value="1"/>
</dbReference>
<dbReference type="Pfam" id="PF02880">
    <property type="entry name" value="PGM_PMM_III"/>
    <property type="match status" value="1"/>
</dbReference>
<evidence type="ECO:0000259" key="7">
    <source>
        <dbReference type="Pfam" id="PF00408"/>
    </source>
</evidence>
<keyword evidence="3" id="KW-0597">Phosphoprotein</keyword>
<reference evidence="11 12" key="1">
    <citation type="journal article" date="2019" name="Int. J. Syst. Evol. Microbiol.">
        <title>The Global Catalogue of Microorganisms (GCM) 10K type strain sequencing project: providing services to taxonomists for standard genome sequencing and annotation.</title>
        <authorList>
            <consortium name="The Broad Institute Genomics Platform"/>
            <consortium name="The Broad Institute Genome Sequencing Center for Infectious Disease"/>
            <person name="Wu L."/>
            <person name="Ma J."/>
        </authorList>
    </citation>
    <scope>NUCLEOTIDE SEQUENCE [LARGE SCALE GENOMIC DNA]</scope>
    <source>
        <strain evidence="11 12">JCM 13595</strain>
    </source>
</reference>
<gene>
    <name evidence="11" type="ORF">GCM10009720_10880</name>
</gene>
<dbReference type="InterPro" id="IPR005844">
    <property type="entry name" value="A-D-PHexomutase_a/b/a-I"/>
</dbReference>
<keyword evidence="5" id="KW-0460">Magnesium</keyword>
<evidence type="ECO:0000256" key="6">
    <source>
        <dbReference type="ARBA" id="ARBA00023235"/>
    </source>
</evidence>
<comment type="caution">
    <text evidence="11">The sequence shown here is derived from an EMBL/GenBank/DDBJ whole genome shotgun (WGS) entry which is preliminary data.</text>
</comment>
<evidence type="ECO:0000313" key="12">
    <source>
        <dbReference type="Proteomes" id="UP001501461"/>
    </source>
</evidence>
<comment type="cofactor">
    <cofactor evidence="1">
        <name>Mg(2+)</name>
        <dbReference type="ChEBI" id="CHEBI:18420"/>
    </cofactor>
</comment>
<dbReference type="PRINTS" id="PR00509">
    <property type="entry name" value="PGMPMM"/>
</dbReference>
<dbReference type="InterPro" id="IPR036900">
    <property type="entry name" value="A-D-PHexomutase_C_sf"/>
</dbReference>
<dbReference type="SUPFAM" id="SSF53738">
    <property type="entry name" value="Phosphoglucomutase, first 3 domains"/>
    <property type="match status" value="3"/>
</dbReference>
<dbReference type="Gene3D" id="3.40.120.10">
    <property type="entry name" value="Alpha-D-Glucose-1,6-Bisphosphate, subunit A, domain 3"/>
    <property type="match status" value="3"/>
</dbReference>
<dbReference type="PANTHER" id="PTHR43771:SF1">
    <property type="entry name" value="PHOSPHOMANNOMUTASE"/>
    <property type="match status" value="1"/>
</dbReference>
<dbReference type="InterPro" id="IPR016055">
    <property type="entry name" value="A-D-PHexomutase_a/b/a-I/II/III"/>
</dbReference>
<keyword evidence="6" id="KW-0413">Isomerase</keyword>
<dbReference type="PANTHER" id="PTHR43771">
    <property type="entry name" value="PHOSPHOMANNOMUTASE"/>
    <property type="match status" value="1"/>
</dbReference>
<dbReference type="Pfam" id="PF02879">
    <property type="entry name" value="PGM_PMM_II"/>
    <property type="match status" value="1"/>
</dbReference>
<keyword evidence="12" id="KW-1185">Reference proteome</keyword>
<evidence type="ECO:0000313" key="11">
    <source>
        <dbReference type="EMBL" id="GAA2032337.1"/>
    </source>
</evidence>
<accession>A0ABN2UB11</accession>
<sequence length="482" mass="51355">MWGLGLDSETVKIEFHQPSIDLADSFKAYDVRGIEDQTLNADAALAVGFAFVEVTDATRVLVGGDMRPSSEDYVAAFTRGAVAAGADVEQLGLISTDMLYHASGVLDAPGVVFTASHNPAGYNGMKMTRAAAAPISSDTGLADIQRLAQGYLDAGFLESRERTGEVTQRDTLKAYAQYLRSLVDLSAIRPLKVVVDAGNGMAGYTTPAVLGGEVLEALPLEIIPLYFELDGTFPNHPANPIEPANLVDLQAAVRAHSADIGLAFDGDADRCFVVDERGASVTPSAITAMVAIREIARAKKAGETTPVIIYNLITSKVVPESVEAAGGRAIETRVGHSFIKAYMAEHSAVFGGEHSAHYYFRDFFNADTGMLAAMHVLAMLGATDESASTLAAAYTPYVASGEINSQVEDQAATVARVLAEFDPGVETHISTMDGTTVRATDGSWWFNIRPSNTEPLLRFNAEAPDEPTMVWLRDSVLGIIRA</sequence>
<dbReference type="Proteomes" id="UP001501461">
    <property type="component" value="Unassembled WGS sequence"/>
</dbReference>
<protein>
    <submittedName>
        <fullName evidence="11">Phosphomannomutase/phosphoglucomutase</fullName>
    </submittedName>
</protein>
<dbReference type="InterPro" id="IPR005841">
    <property type="entry name" value="Alpha-D-phosphohexomutase_SF"/>
</dbReference>
<evidence type="ECO:0000256" key="3">
    <source>
        <dbReference type="ARBA" id="ARBA00022553"/>
    </source>
</evidence>
<keyword evidence="4" id="KW-0479">Metal-binding</keyword>
<evidence type="ECO:0000256" key="4">
    <source>
        <dbReference type="ARBA" id="ARBA00022723"/>
    </source>
</evidence>
<dbReference type="CDD" id="cd03089">
    <property type="entry name" value="PMM_PGM"/>
    <property type="match status" value="1"/>
</dbReference>
<evidence type="ECO:0000256" key="2">
    <source>
        <dbReference type="ARBA" id="ARBA00010231"/>
    </source>
</evidence>
<dbReference type="Pfam" id="PF02878">
    <property type="entry name" value="PGM_PMM_I"/>
    <property type="match status" value="1"/>
</dbReference>
<dbReference type="NCBIfam" id="NF007088">
    <property type="entry name" value="PRK09542.1"/>
    <property type="match status" value="1"/>
</dbReference>
<dbReference type="InterPro" id="IPR005843">
    <property type="entry name" value="A-D-PHexomutase_C"/>
</dbReference>
<evidence type="ECO:0000259" key="9">
    <source>
        <dbReference type="Pfam" id="PF02879"/>
    </source>
</evidence>
<feature type="domain" description="Alpha-D-phosphohexomutase alpha/beta/alpha" evidence="9">
    <location>
        <begin position="174"/>
        <end position="278"/>
    </location>
</feature>
<feature type="domain" description="Alpha-D-phosphohexomutase alpha/beta/alpha" evidence="10">
    <location>
        <begin position="287"/>
        <end position="396"/>
    </location>
</feature>
<comment type="similarity">
    <text evidence="2">Belongs to the phosphohexose mutase family.</text>
</comment>
<feature type="domain" description="Alpha-D-phosphohexomutase alpha/beta/alpha" evidence="8">
    <location>
        <begin position="25"/>
        <end position="142"/>
    </location>
</feature>
<organism evidence="11 12">
    <name type="scientific">Yaniella flava</name>
    <dbReference type="NCBI Taxonomy" id="287930"/>
    <lineage>
        <taxon>Bacteria</taxon>
        <taxon>Bacillati</taxon>
        <taxon>Actinomycetota</taxon>
        <taxon>Actinomycetes</taxon>
        <taxon>Micrococcales</taxon>
        <taxon>Micrococcaceae</taxon>
        <taxon>Yaniella</taxon>
    </lineage>
</organism>
<dbReference type="EMBL" id="BAAAMN010000016">
    <property type="protein sequence ID" value="GAA2032337.1"/>
    <property type="molecule type" value="Genomic_DNA"/>
</dbReference>
<evidence type="ECO:0000259" key="10">
    <source>
        <dbReference type="Pfam" id="PF02880"/>
    </source>
</evidence>
<proteinExistence type="inferred from homology"/>
<dbReference type="InterPro" id="IPR005845">
    <property type="entry name" value="A-D-PHexomutase_a/b/a-II"/>
</dbReference>
<dbReference type="InterPro" id="IPR005846">
    <property type="entry name" value="A-D-PHexomutase_a/b/a-III"/>
</dbReference>
<evidence type="ECO:0000259" key="8">
    <source>
        <dbReference type="Pfam" id="PF02878"/>
    </source>
</evidence>
<dbReference type="Pfam" id="PF00408">
    <property type="entry name" value="PGM_PMM_IV"/>
    <property type="match status" value="1"/>
</dbReference>
<evidence type="ECO:0000256" key="1">
    <source>
        <dbReference type="ARBA" id="ARBA00001946"/>
    </source>
</evidence>
<name>A0ABN2UB11_9MICC</name>
<dbReference type="SUPFAM" id="SSF55957">
    <property type="entry name" value="Phosphoglucomutase, C-terminal domain"/>
    <property type="match status" value="1"/>
</dbReference>